<dbReference type="Gene3D" id="3.30.70.240">
    <property type="match status" value="1"/>
</dbReference>
<dbReference type="InterPro" id="IPR009000">
    <property type="entry name" value="Transl_B-barrel_sf"/>
</dbReference>
<dbReference type="InterPro" id="IPR005517">
    <property type="entry name" value="Transl_elong_EFG/EF2_IV"/>
</dbReference>
<evidence type="ECO:0000256" key="3">
    <source>
        <dbReference type="ARBA" id="ARBA00022917"/>
    </source>
</evidence>
<dbReference type="SUPFAM" id="SSF52540">
    <property type="entry name" value="P-loop containing nucleoside triphosphate hydrolases"/>
    <property type="match status" value="1"/>
</dbReference>
<proteinExistence type="predicted"/>
<dbReference type="Proteomes" id="UP000748752">
    <property type="component" value="Unassembled WGS sequence"/>
</dbReference>
<dbReference type="InterPro" id="IPR027417">
    <property type="entry name" value="P-loop_NTPase"/>
</dbReference>
<keyword evidence="2" id="KW-0251">Elongation factor</keyword>
<dbReference type="InterPro" id="IPR035647">
    <property type="entry name" value="EFG_III/V"/>
</dbReference>
<dbReference type="InterPro" id="IPR041095">
    <property type="entry name" value="EFG_II"/>
</dbReference>
<evidence type="ECO:0000313" key="8">
    <source>
        <dbReference type="Proteomes" id="UP000748752"/>
    </source>
</evidence>
<dbReference type="InterPro" id="IPR014721">
    <property type="entry name" value="Ribsml_uS5_D2-typ_fold_subgr"/>
</dbReference>
<dbReference type="CDD" id="cd01886">
    <property type="entry name" value="EF-G"/>
    <property type="match status" value="1"/>
</dbReference>
<dbReference type="Pfam" id="PF00009">
    <property type="entry name" value="GTP_EFTU"/>
    <property type="match status" value="1"/>
</dbReference>
<name>A0ABS1CNC0_9GAMM</name>
<gene>
    <name evidence="7" type="ORF">CKO31_22350</name>
</gene>
<evidence type="ECO:0000256" key="1">
    <source>
        <dbReference type="ARBA" id="ARBA00022741"/>
    </source>
</evidence>
<dbReference type="Pfam" id="PF00679">
    <property type="entry name" value="EFG_C"/>
    <property type="match status" value="1"/>
</dbReference>
<dbReference type="SMART" id="SM00889">
    <property type="entry name" value="EFG_IV"/>
    <property type="match status" value="1"/>
</dbReference>
<dbReference type="SMART" id="SM00838">
    <property type="entry name" value="EFG_C"/>
    <property type="match status" value="1"/>
</dbReference>
<evidence type="ECO:0000256" key="2">
    <source>
        <dbReference type="ARBA" id="ARBA00022768"/>
    </source>
</evidence>
<dbReference type="PROSITE" id="PS51722">
    <property type="entry name" value="G_TR_2"/>
    <property type="match status" value="1"/>
</dbReference>
<feature type="domain" description="Tr-type G" evidence="6">
    <location>
        <begin position="29"/>
        <end position="305"/>
    </location>
</feature>
<dbReference type="InterPro" id="IPR035649">
    <property type="entry name" value="EFG_V"/>
</dbReference>
<dbReference type="InterPro" id="IPR020568">
    <property type="entry name" value="Ribosomal_Su5_D2-typ_SF"/>
</dbReference>
<dbReference type="NCBIfam" id="TIGR00231">
    <property type="entry name" value="small_GTP"/>
    <property type="match status" value="1"/>
</dbReference>
<reference evidence="7 8" key="1">
    <citation type="journal article" date="2020" name="Microorganisms">
        <title>Osmotic Adaptation and Compatible Solute Biosynthesis of Phototrophic Bacteria as Revealed from Genome Analyses.</title>
        <authorList>
            <person name="Imhoff J.F."/>
            <person name="Rahn T."/>
            <person name="Kunzel S."/>
            <person name="Keller A."/>
            <person name="Neulinger S.C."/>
        </authorList>
    </citation>
    <scope>NUCLEOTIDE SEQUENCE [LARGE SCALE GENOMIC DNA]</scope>
    <source>
        <strain evidence="7 8">DSM 6210</strain>
    </source>
</reference>
<dbReference type="InterPro" id="IPR000640">
    <property type="entry name" value="EFG_V-like"/>
</dbReference>
<dbReference type="PRINTS" id="PR00315">
    <property type="entry name" value="ELONGATNFCT"/>
</dbReference>
<dbReference type="CDD" id="cd16262">
    <property type="entry name" value="EFG_III"/>
    <property type="match status" value="1"/>
</dbReference>
<keyword evidence="3" id="KW-0648">Protein biosynthesis</keyword>
<keyword evidence="1" id="KW-0547">Nucleotide-binding</keyword>
<feature type="region of interest" description="Disordered" evidence="5">
    <location>
        <begin position="1"/>
        <end position="24"/>
    </location>
</feature>
<keyword evidence="8" id="KW-1185">Reference proteome</keyword>
<dbReference type="InterPro" id="IPR009022">
    <property type="entry name" value="EFG_III"/>
</dbReference>
<accession>A0ABS1CNC0</accession>
<dbReference type="EMBL" id="NRRV01000086">
    <property type="protein sequence ID" value="MBK1633439.1"/>
    <property type="molecule type" value="Genomic_DNA"/>
</dbReference>
<sequence length="710" mass="76230">MSRHAKPKQGPKPAQAAGSKTGGSARKLSYVRNIGVAAHVDAGKTTLTERMLFYTGASHKIGEVHDGAAHMDWMAEEQQHGITITAAVTKAPWRDHALQVVDTPGHVDFTIEVERSMRVLDGVIIVLDGVRGVEPQTETVWRQRCRFGLPVLFFVNKMDRPGADFTRCLQAIESKLEVKPVALTAPVLDEQGHEEHTVVHLLHRTLIRFGGEQGEVVTSEPCPEDLWARYAGLHETLLLAAADADETLADQVLAGEEPDPADVIHALRKGTLAGSIFPCLGGSALRNIGVQPLLDAAVDLLPAPLDRPPALARLPEGGTEEVVLGPDGPLAALVFKVQLWDGRRHCFVRVYRNRLEPGDHVSFVGLDGRTVTEHVARIFDTDAGRKQRLDVAEPGQIVLLAGLRHAGTGDTVCDPEHLLLLERIDARQPVLSLAIEPGAGTDEERLLEALDKVTQEDPTLAVAEDPDTGQRLLRGMGELHLQIVLERLAREFGVAVRSGRPAVAVRESITAEATVSFLYTRSPSPDGKHPELTAGATVQVRPAVRGAGNSLTLCPEVLPAGAELAPEQREALRQGLAQALAAGPEHGAPVEDLDVRLTQVELFGQQSPPDALAAAAARALGKALVQAGPCALEPVMRVEVVVPDENLGAVLGDLQQRQAAIQATDTSDGDSVVACEVALARLLGYATELRSLTQGRGQFSMHFLRFDRCS</sequence>
<evidence type="ECO:0000256" key="4">
    <source>
        <dbReference type="ARBA" id="ARBA00023134"/>
    </source>
</evidence>
<dbReference type="Gene3D" id="2.40.30.10">
    <property type="entry name" value="Translation factors"/>
    <property type="match status" value="1"/>
</dbReference>
<keyword evidence="4" id="KW-0342">GTP-binding</keyword>
<dbReference type="Gene3D" id="3.40.50.300">
    <property type="entry name" value="P-loop containing nucleotide triphosphate hydrolases"/>
    <property type="match status" value="1"/>
</dbReference>
<evidence type="ECO:0000313" key="7">
    <source>
        <dbReference type="EMBL" id="MBK1633439.1"/>
    </source>
</evidence>
<organism evidence="7 8">
    <name type="scientific">Thiohalocapsa halophila</name>
    <dbReference type="NCBI Taxonomy" id="69359"/>
    <lineage>
        <taxon>Bacteria</taxon>
        <taxon>Pseudomonadati</taxon>
        <taxon>Pseudomonadota</taxon>
        <taxon>Gammaproteobacteria</taxon>
        <taxon>Chromatiales</taxon>
        <taxon>Chromatiaceae</taxon>
        <taxon>Thiohalocapsa</taxon>
    </lineage>
</organism>
<evidence type="ECO:0000259" key="6">
    <source>
        <dbReference type="PROSITE" id="PS51722"/>
    </source>
</evidence>
<dbReference type="SUPFAM" id="SSF54980">
    <property type="entry name" value="EF-G C-terminal domain-like"/>
    <property type="match status" value="2"/>
</dbReference>
<dbReference type="Gene3D" id="3.30.230.10">
    <property type="match status" value="1"/>
</dbReference>
<dbReference type="PANTHER" id="PTHR43261">
    <property type="entry name" value="TRANSLATION ELONGATION FACTOR G-RELATED"/>
    <property type="match status" value="1"/>
</dbReference>
<dbReference type="Gene3D" id="3.30.70.870">
    <property type="entry name" value="Elongation Factor G (Translational Gtpase), domain 3"/>
    <property type="match status" value="1"/>
</dbReference>
<protein>
    <submittedName>
        <fullName evidence="7">GTP-binding protein</fullName>
    </submittedName>
</protein>
<comment type="caution">
    <text evidence="7">The sequence shown here is derived from an EMBL/GenBank/DDBJ whole genome shotgun (WGS) entry which is preliminary data.</text>
</comment>
<dbReference type="SUPFAM" id="SSF54211">
    <property type="entry name" value="Ribosomal protein S5 domain 2-like"/>
    <property type="match status" value="1"/>
</dbReference>
<dbReference type="InterPro" id="IPR005225">
    <property type="entry name" value="Small_GTP-bd"/>
</dbReference>
<dbReference type="PANTHER" id="PTHR43261:SF1">
    <property type="entry name" value="RIBOSOME-RELEASING FACTOR 2, MITOCHONDRIAL"/>
    <property type="match status" value="1"/>
</dbReference>
<dbReference type="Pfam" id="PF14492">
    <property type="entry name" value="EFG_III"/>
    <property type="match status" value="1"/>
</dbReference>
<dbReference type="InterPro" id="IPR000795">
    <property type="entry name" value="T_Tr_GTP-bd_dom"/>
</dbReference>
<evidence type="ECO:0000256" key="5">
    <source>
        <dbReference type="SAM" id="MobiDB-lite"/>
    </source>
</evidence>
<dbReference type="CDD" id="cd03713">
    <property type="entry name" value="EFG_mtEFG_C"/>
    <property type="match status" value="1"/>
</dbReference>
<dbReference type="SUPFAM" id="SSF50447">
    <property type="entry name" value="Translation proteins"/>
    <property type="match status" value="1"/>
</dbReference>